<dbReference type="PROSITE" id="PS01136">
    <property type="entry name" value="UPF0034"/>
    <property type="match status" value="2"/>
</dbReference>
<organism evidence="8 9">
    <name type="scientific">Brassica napus</name>
    <name type="common">Rape</name>
    <dbReference type="NCBI Taxonomy" id="3708"/>
    <lineage>
        <taxon>Eukaryota</taxon>
        <taxon>Viridiplantae</taxon>
        <taxon>Streptophyta</taxon>
        <taxon>Embryophyta</taxon>
        <taxon>Tracheophyta</taxon>
        <taxon>Spermatophyta</taxon>
        <taxon>Magnoliopsida</taxon>
        <taxon>eudicotyledons</taxon>
        <taxon>Gunneridae</taxon>
        <taxon>Pentapetalae</taxon>
        <taxon>rosids</taxon>
        <taxon>malvids</taxon>
        <taxon>Brassicales</taxon>
        <taxon>Brassicaceae</taxon>
        <taxon>Brassiceae</taxon>
        <taxon>Brassica</taxon>
    </lineage>
</organism>
<feature type="domain" description="DUF7795" evidence="7">
    <location>
        <begin position="6"/>
        <end position="109"/>
    </location>
</feature>
<keyword evidence="5" id="KW-0560">Oxidoreductase</keyword>
<protein>
    <recommendedName>
        <fullName evidence="10">DUS-like FMN-binding domain-containing protein</fullName>
    </recommendedName>
</protein>
<proteinExistence type="predicted"/>
<keyword evidence="3" id="KW-0288">FMN</keyword>
<evidence type="ECO:0000256" key="4">
    <source>
        <dbReference type="ARBA" id="ARBA00022694"/>
    </source>
</evidence>
<dbReference type="InterPro" id="IPR056697">
    <property type="entry name" value="DUF7795"/>
</dbReference>
<dbReference type="SUPFAM" id="SSF51395">
    <property type="entry name" value="FMN-linked oxidoreductases"/>
    <property type="match status" value="2"/>
</dbReference>
<evidence type="ECO:0000256" key="3">
    <source>
        <dbReference type="ARBA" id="ARBA00022643"/>
    </source>
</evidence>
<evidence type="ECO:0000256" key="2">
    <source>
        <dbReference type="ARBA" id="ARBA00022630"/>
    </source>
</evidence>
<dbReference type="CDD" id="cd02801">
    <property type="entry name" value="DUS_like_FMN"/>
    <property type="match status" value="2"/>
</dbReference>
<dbReference type="Proteomes" id="UP000824890">
    <property type="component" value="Unassembled WGS sequence"/>
</dbReference>
<evidence type="ECO:0000256" key="5">
    <source>
        <dbReference type="ARBA" id="ARBA00023002"/>
    </source>
</evidence>
<evidence type="ECO:0000313" key="8">
    <source>
        <dbReference type="EMBL" id="KAH0922147.1"/>
    </source>
</evidence>
<sequence>MEARSELNLKVYDIFKEFMTGITKLEELGNAANTFLLRFQQGLCLLKCSPMLTSSTLIKNLIKSNETRRLKSYIDSGCINIDDAAKSTKASQSLLSELERLTDEAALAIETATTTQLDVESCDELRQVTSDEENEIVHFLQEPEVIEYATVIAVVYSMVKQNYVMQEKIVRSLSLKTSFDELDSYTMMWSLRPFVEDKIMNRAWKFLGIIILGDCGIFVAACDDVATKKKKMDYRNKLVLAPMVRVGTLSFRMLAAEYGADITYGEEIIDHKLVKCQRRINVAFGTTEFVEKGTENVVFSTCDEERERVVFQMGTSDAVRALKAAEIVCNDVAAVDINMGCPKAFSIQGGMGAALLTKPELIHDILATLKRNLDVPVTCSFKDKEMEARSELNLKVYDIFKEFMTGITKLEELGNAANTFLLRFQQGLCLLKRSPMLTSSTLIKNLIKSNETRRLKSYIDSGCINIDDAAKSTKASQSLLSELERLTDEAALAIETATTTQLDVESCDELRQVTSDEENEIVHFLQEPEVIEYATVIAVVYSMVKQNYVMQEKIVRSLSLKTSFDELDSYTMMWSLRPFVEDKIMNRAWKYLGGIFVAACDDVATKKKKKKMEYRNKLVLAPMVRVGTLSFRMLAAEYGADITYGEEIIDHKLVKCQRRINVAYGTTEFVEKGTENVVFSTCDEERERVVFQMGTSDAVRALKAAEIVCKDVAAVDINMGCPKAFSIQGGMGAALLTKPELIHDILATLKRNLDVPVTCKIRLLKSPADTVELARRIEKLGVPALAVHGRKVEDRPRDPAKWDEIADVVAALSIPVIANGDVLEYDDFSRIKTATGAASVMVARGAMWNASVFSPKGKSHWEDVKKKYIRKSILWNNDVKSTKYTIKEMIAHHSCLELAEGKSLNKADTLADIAKLYELEDYYWTVKNIRPLTHDLDSVLRD</sequence>
<evidence type="ECO:0000259" key="6">
    <source>
        <dbReference type="Pfam" id="PF01207"/>
    </source>
</evidence>
<feature type="domain" description="DUF7795" evidence="7">
    <location>
        <begin position="391"/>
        <end position="494"/>
    </location>
</feature>
<keyword evidence="2" id="KW-0285">Flavoprotein</keyword>
<gene>
    <name evidence="8" type="ORF">HID58_022165</name>
</gene>
<comment type="cofactor">
    <cofactor evidence="1">
        <name>FMN</name>
        <dbReference type="ChEBI" id="CHEBI:58210"/>
    </cofactor>
</comment>
<dbReference type="InterPro" id="IPR013785">
    <property type="entry name" value="Aldolase_TIM"/>
</dbReference>
<accession>A0ABQ8CZB3</accession>
<keyword evidence="9" id="KW-1185">Reference proteome</keyword>
<evidence type="ECO:0008006" key="10">
    <source>
        <dbReference type="Google" id="ProtNLM"/>
    </source>
</evidence>
<comment type="caution">
    <text evidence="8">The sequence shown here is derived from an EMBL/GenBank/DDBJ whole genome shotgun (WGS) entry which is preliminary data.</text>
</comment>
<name>A0ABQ8CZB3_BRANA</name>
<dbReference type="EMBL" id="JAGKQM010000006">
    <property type="protein sequence ID" value="KAH0922147.1"/>
    <property type="molecule type" value="Genomic_DNA"/>
</dbReference>
<dbReference type="InterPro" id="IPR035587">
    <property type="entry name" value="DUS-like_FMN-bd"/>
</dbReference>
<reference evidence="8 9" key="1">
    <citation type="submission" date="2021-05" db="EMBL/GenBank/DDBJ databases">
        <title>Genome Assembly of Synthetic Allotetraploid Brassica napus Reveals Homoeologous Exchanges between Subgenomes.</title>
        <authorList>
            <person name="Davis J.T."/>
        </authorList>
    </citation>
    <scope>NUCLEOTIDE SEQUENCE [LARGE SCALE GENOMIC DNA]</scope>
    <source>
        <strain evidence="9">cv. Da-Ae</strain>
        <tissue evidence="8">Seedling</tissue>
    </source>
</reference>
<dbReference type="PANTHER" id="PTHR45936">
    <property type="entry name" value="TRNA-DIHYDROURIDINE(20) SYNTHASE [NAD(P)+]-LIKE"/>
    <property type="match status" value="1"/>
</dbReference>
<evidence type="ECO:0000256" key="1">
    <source>
        <dbReference type="ARBA" id="ARBA00001917"/>
    </source>
</evidence>
<feature type="domain" description="DUS-like FMN-binding" evidence="6">
    <location>
        <begin position="620"/>
        <end position="867"/>
    </location>
</feature>
<evidence type="ECO:0000313" key="9">
    <source>
        <dbReference type="Proteomes" id="UP000824890"/>
    </source>
</evidence>
<feature type="domain" description="DUS-like FMN-binding" evidence="6">
    <location>
        <begin position="240"/>
        <end position="382"/>
    </location>
</feature>
<dbReference type="PANTHER" id="PTHR45936:SF1">
    <property type="entry name" value="TRNA-DIHYDROURIDINE(20) SYNTHASE [NAD(P)+]-LIKE"/>
    <property type="match status" value="1"/>
</dbReference>
<keyword evidence="4" id="KW-0819">tRNA processing</keyword>
<dbReference type="InterPro" id="IPR018517">
    <property type="entry name" value="tRNA_hU_synthase_CS"/>
</dbReference>
<evidence type="ECO:0000259" key="7">
    <source>
        <dbReference type="Pfam" id="PF25071"/>
    </source>
</evidence>
<dbReference type="Pfam" id="PF25071">
    <property type="entry name" value="DUF7795"/>
    <property type="match status" value="2"/>
</dbReference>
<dbReference type="Gene3D" id="3.20.20.70">
    <property type="entry name" value="Aldolase class I"/>
    <property type="match status" value="2"/>
</dbReference>
<dbReference type="Pfam" id="PF01207">
    <property type="entry name" value="Dus"/>
    <property type="match status" value="2"/>
</dbReference>
<dbReference type="InterPro" id="IPR052582">
    <property type="entry name" value="tRNA-DUS-like"/>
</dbReference>